<dbReference type="GO" id="GO:0046872">
    <property type="term" value="F:metal ion binding"/>
    <property type="evidence" value="ECO:0007669"/>
    <property type="project" value="UniProtKB-KW"/>
</dbReference>
<feature type="binding site" evidence="3">
    <location>
        <position position="235"/>
    </location>
    <ligand>
        <name>substrate</name>
    </ligand>
</feature>
<dbReference type="PANTHER" id="PTHR33376">
    <property type="match status" value="1"/>
</dbReference>
<dbReference type="EMBL" id="CP058214">
    <property type="protein sequence ID" value="QPC44117.1"/>
    <property type="molecule type" value="Genomic_DNA"/>
</dbReference>
<evidence type="ECO:0000256" key="1">
    <source>
        <dbReference type="ARBA" id="ARBA00022729"/>
    </source>
</evidence>
<dbReference type="InterPro" id="IPR026289">
    <property type="entry name" value="SBP_TakP-like"/>
</dbReference>
<dbReference type="PIRSF" id="PIRSF039026">
    <property type="entry name" value="SiaP"/>
    <property type="match status" value="1"/>
</dbReference>
<dbReference type="Gene3D" id="3.40.190.10">
    <property type="entry name" value="Periplasmic binding protein-like II"/>
    <property type="match status" value="1"/>
</dbReference>
<dbReference type="KEGG" id="kmn:HW532_16310"/>
<dbReference type="GO" id="GO:0031317">
    <property type="term" value="C:tripartite ATP-independent periplasmic transporter complex"/>
    <property type="evidence" value="ECO:0007669"/>
    <property type="project" value="InterPro"/>
</dbReference>
<keyword evidence="1 4" id="KW-0732">Signal</keyword>
<feature type="binding site" evidence="2">
    <location>
        <position position="171"/>
    </location>
    <ligand>
        <name>substrate</name>
    </ligand>
</feature>
<dbReference type="AlphaFoldDB" id="A0A7S8C667"/>
<dbReference type="GO" id="GO:0055085">
    <property type="term" value="P:transmembrane transport"/>
    <property type="evidence" value="ECO:0007669"/>
    <property type="project" value="InterPro"/>
</dbReference>
<dbReference type="RefSeq" id="WP_213161483.1">
    <property type="nucleotide sequence ID" value="NZ_CP058214.1"/>
</dbReference>
<reference evidence="5 6" key="1">
    <citation type="submission" date="2020-06" db="EMBL/GenBank/DDBJ databases">
        <title>Genome sequence of 2 isolates from Red Sea Mangroves.</title>
        <authorList>
            <person name="Sefrji F."/>
            <person name="Michoud G."/>
            <person name="Merlino G."/>
            <person name="Daffonchio D."/>
        </authorList>
    </citation>
    <scope>NUCLEOTIDE SEQUENCE [LARGE SCALE GENOMIC DNA]</scope>
    <source>
        <strain evidence="5 6">R1DC25</strain>
    </source>
</reference>
<evidence type="ECO:0000313" key="6">
    <source>
        <dbReference type="Proteomes" id="UP000593594"/>
    </source>
</evidence>
<evidence type="ECO:0000256" key="3">
    <source>
        <dbReference type="PIRSR" id="PIRSR039026-2"/>
    </source>
</evidence>
<sequence length="353" mass="38599">MNWKSAILGAACAMLAGLPAHAQEVTWRVPTSVPEGSFFYNNFLARFADNVDRLTDGRVEIQPFGAGVVVPALKVYEAVQDGVVEAGHSTPSYLVNQDPTNAIFASFPGGMSAEATLTWLYEGGGAKELAEFRKEEMGLHSMVVGVGTSEVLAHSNKPLKTVEDFENLKYRTSGAWAAVLKEDLGGVPTVVPPGEIYTLLQRKGVDAVEWATPGSNITEGFHEVAPYLILPGVHQPTFVWEVVVKEDTWNALPDDLKTKIELAAKLTTYEGFTHFLDADMKAMEEFAGTNVEIITLEPEVVGKLREAGRSWARKQADAKAADGDQRMGEVLKDYLDYQARWTDGSKYLVRDGN</sequence>
<dbReference type="PANTHER" id="PTHR33376:SF5">
    <property type="entry name" value="EXTRACYTOPLASMIC SOLUTE RECEPTOR PROTEIN"/>
    <property type="match status" value="1"/>
</dbReference>
<dbReference type="InterPro" id="IPR018389">
    <property type="entry name" value="DctP_fam"/>
</dbReference>
<dbReference type="Pfam" id="PF03480">
    <property type="entry name" value="DctP"/>
    <property type="match status" value="1"/>
</dbReference>
<feature type="binding site" evidence="3">
    <location>
        <position position="209"/>
    </location>
    <ligand>
        <name>substrate</name>
    </ligand>
</feature>
<accession>A0A7S8C667</accession>
<feature type="binding site" evidence="2">
    <location>
        <position position="150"/>
    </location>
    <ligand>
        <name>substrate</name>
    </ligand>
</feature>
<organism evidence="5 6">
    <name type="scientific">Kaustia mangrovi</name>
    <dbReference type="NCBI Taxonomy" id="2593653"/>
    <lineage>
        <taxon>Bacteria</taxon>
        <taxon>Pseudomonadati</taxon>
        <taxon>Pseudomonadota</taxon>
        <taxon>Alphaproteobacteria</taxon>
        <taxon>Hyphomicrobiales</taxon>
        <taxon>Parvibaculaceae</taxon>
        <taxon>Kaustia</taxon>
    </lineage>
</organism>
<feature type="signal peptide" evidence="4">
    <location>
        <begin position="1"/>
        <end position="22"/>
    </location>
</feature>
<protein>
    <submittedName>
        <fullName evidence="5">TRAP transporter substrate-binding protein DctP</fullName>
    </submittedName>
</protein>
<gene>
    <name evidence="5" type="primary">dctP</name>
    <name evidence="5" type="ORF">HW532_16310</name>
</gene>
<name>A0A7S8C667_9HYPH</name>
<evidence type="ECO:0000256" key="2">
    <source>
        <dbReference type="PIRSR" id="PIRSR039026-1"/>
    </source>
</evidence>
<evidence type="ECO:0000256" key="4">
    <source>
        <dbReference type="SAM" id="SignalP"/>
    </source>
</evidence>
<dbReference type="InterPro" id="IPR038404">
    <property type="entry name" value="TRAP_DctP_sf"/>
</dbReference>
<dbReference type="NCBIfam" id="NF037995">
    <property type="entry name" value="TRAP_S1"/>
    <property type="match status" value="1"/>
</dbReference>
<keyword evidence="3" id="KW-0479">Metal-binding</keyword>
<keyword evidence="6" id="KW-1185">Reference proteome</keyword>
<proteinExistence type="predicted"/>
<evidence type="ECO:0000313" key="5">
    <source>
        <dbReference type="EMBL" id="QPC44117.1"/>
    </source>
</evidence>
<dbReference type="Proteomes" id="UP000593594">
    <property type="component" value="Chromosome"/>
</dbReference>
<dbReference type="Gene3D" id="3.40.190.170">
    <property type="entry name" value="Bacterial extracellular solute-binding protein, family 7"/>
    <property type="match status" value="1"/>
</dbReference>
<feature type="chain" id="PRO_5032889939" evidence="4">
    <location>
        <begin position="23"/>
        <end position="353"/>
    </location>
</feature>
<feature type="binding site" evidence="3">
    <location>
        <position position="210"/>
    </location>
    <ligand>
        <name>Na(+)</name>
        <dbReference type="ChEBI" id="CHEBI:29101"/>
    </ligand>
</feature>